<reference evidence="2" key="2">
    <citation type="submission" date="2025-08" db="UniProtKB">
        <authorList>
            <consortium name="RefSeq"/>
        </authorList>
    </citation>
    <scope>IDENTIFICATION</scope>
    <source>
        <tissue evidence="2">Leaf</tissue>
    </source>
</reference>
<keyword evidence="1" id="KW-1185">Reference proteome</keyword>
<dbReference type="RefSeq" id="XP_075100529.1">
    <property type="nucleotide sequence ID" value="XM_075244428.1"/>
</dbReference>
<protein>
    <submittedName>
        <fullName evidence="2">Uncharacterized protein LOC142176504</fullName>
    </submittedName>
</protein>
<evidence type="ECO:0000313" key="1">
    <source>
        <dbReference type="Proteomes" id="UP000790787"/>
    </source>
</evidence>
<organism evidence="1 2">
    <name type="scientific">Nicotiana tabacum</name>
    <name type="common">Common tobacco</name>
    <dbReference type="NCBI Taxonomy" id="4097"/>
    <lineage>
        <taxon>Eukaryota</taxon>
        <taxon>Viridiplantae</taxon>
        <taxon>Streptophyta</taxon>
        <taxon>Embryophyta</taxon>
        <taxon>Tracheophyta</taxon>
        <taxon>Spermatophyta</taxon>
        <taxon>Magnoliopsida</taxon>
        <taxon>eudicotyledons</taxon>
        <taxon>Gunneridae</taxon>
        <taxon>Pentapetalae</taxon>
        <taxon>asterids</taxon>
        <taxon>lamiids</taxon>
        <taxon>Solanales</taxon>
        <taxon>Solanaceae</taxon>
        <taxon>Nicotianoideae</taxon>
        <taxon>Nicotianeae</taxon>
        <taxon>Nicotiana</taxon>
    </lineage>
</organism>
<name>A0AC58TTH5_TOBAC</name>
<dbReference type="Proteomes" id="UP000790787">
    <property type="component" value="Chromosome 3"/>
</dbReference>
<accession>A0AC58TTH5</accession>
<reference evidence="1" key="1">
    <citation type="journal article" date="2014" name="Nat. Commun.">
        <title>The tobacco genome sequence and its comparison with those of tomato and potato.</title>
        <authorList>
            <person name="Sierro N."/>
            <person name="Battey J.N."/>
            <person name="Ouadi S."/>
            <person name="Bakaher N."/>
            <person name="Bovet L."/>
            <person name="Willig A."/>
            <person name="Goepfert S."/>
            <person name="Peitsch M.C."/>
            <person name="Ivanov N.V."/>
        </authorList>
    </citation>
    <scope>NUCLEOTIDE SEQUENCE [LARGE SCALE GENOMIC DNA]</scope>
</reference>
<evidence type="ECO:0000313" key="2">
    <source>
        <dbReference type="RefSeq" id="XP_075100529.1"/>
    </source>
</evidence>
<proteinExistence type="predicted"/>
<sequence length="140" mass="16786">MADFSYCIHTLLLNELPWKGDYYTWSNKQQGSDRILSRIDRVFGNDMWMMNWGNVCTEYDTPLISDHSPMLLNIKIVRLNVKSPFRFFNVWVTHEDFETMVENIWKRGVVDDKMEDIWKKLKALKPDFKRLNNEEYKGIA</sequence>
<gene>
    <name evidence="2" type="primary">LOC142176504</name>
</gene>